<dbReference type="InterPro" id="IPR014710">
    <property type="entry name" value="RmlC-like_jellyroll"/>
</dbReference>
<dbReference type="EMBL" id="FXTQ01000003">
    <property type="protein sequence ID" value="SMO75796.1"/>
    <property type="molecule type" value="Genomic_DNA"/>
</dbReference>
<dbReference type="PROSITE" id="PS50042">
    <property type="entry name" value="CNMP_BINDING_3"/>
    <property type="match status" value="1"/>
</dbReference>
<dbReference type="OrthoDB" id="1092431at2"/>
<evidence type="ECO:0000313" key="2">
    <source>
        <dbReference type="EMBL" id="SMO75796.1"/>
    </source>
</evidence>
<dbReference type="Pfam" id="PF00027">
    <property type="entry name" value="cNMP_binding"/>
    <property type="match status" value="1"/>
</dbReference>
<dbReference type="AlphaFoldDB" id="A0A521DVS2"/>
<evidence type="ECO:0000313" key="3">
    <source>
        <dbReference type="Proteomes" id="UP000319267"/>
    </source>
</evidence>
<dbReference type="InterPro" id="IPR000595">
    <property type="entry name" value="cNMP-bd_dom"/>
</dbReference>
<dbReference type="InterPro" id="IPR018490">
    <property type="entry name" value="cNMP-bd_dom_sf"/>
</dbReference>
<reference evidence="2 3" key="1">
    <citation type="submission" date="2017-05" db="EMBL/GenBank/DDBJ databases">
        <authorList>
            <person name="Varghese N."/>
            <person name="Submissions S."/>
        </authorList>
    </citation>
    <scope>NUCLEOTIDE SEQUENCE [LARGE SCALE GENOMIC DNA]</scope>
    <source>
        <strain evidence="2 3">DSM 29982</strain>
    </source>
</reference>
<organism evidence="2 3">
    <name type="scientific">Flavobacterium nitrogenifigens</name>
    <dbReference type="NCBI Taxonomy" id="1617283"/>
    <lineage>
        <taxon>Bacteria</taxon>
        <taxon>Pseudomonadati</taxon>
        <taxon>Bacteroidota</taxon>
        <taxon>Flavobacteriia</taxon>
        <taxon>Flavobacteriales</taxon>
        <taxon>Flavobacteriaceae</taxon>
        <taxon>Flavobacterium</taxon>
    </lineage>
</organism>
<sequence length="194" mass="22552">MDNYNLLQENIRKRIEVTDDEMSYFIFLLQQKKYTRKQIILREGEISHSFTFIVSGCIKSYLIDKKGEEHILTIAPSDWWITDINSFVSGTPGNLFMEAIEPTTTLLLSREKQELLLAKLPKFEKYFRILTEKAFAVSQQRIIDYMSLTALERLEKFAASYPSAIHSLTQQQIASYIGVTPSFFSRMIKGKNIF</sequence>
<feature type="domain" description="Cyclic nucleotide-binding" evidence="1">
    <location>
        <begin position="17"/>
        <end position="117"/>
    </location>
</feature>
<accession>A0A521DVS2</accession>
<dbReference type="Proteomes" id="UP000319267">
    <property type="component" value="Unassembled WGS sequence"/>
</dbReference>
<dbReference type="CDD" id="cd00038">
    <property type="entry name" value="CAP_ED"/>
    <property type="match status" value="1"/>
</dbReference>
<dbReference type="Gene3D" id="2.60.120.10">
    <property type="entry name" value="Jelly Rolls"/>
    <property type="match status" value="1"/>
</dbReference>
<keyword evidence="3" id="KW-1185">Reference proteome</keyword>
<protein>
    <submittedName>
        <fullName evidence="2">cAMP-binding domain of CRP or a regulatory subunit of cAMP-dependent protein kinases</fullName>
    </submittedName>
</protein>
<name>A0A521DVS2_9FLAO</name>
<proteinExistence type="predicted"/>
<dbReference type="SUPFAM" id="SSF51206">
    <property type="entry name" value="cAMP-binding domain-like"/>
    <property type="match status" value="1"/>
</dbReference>
<dbReference type="RefSeq" id="WP_111379182.1">
    <property type="nucleotide sequence ID" value="NZ_CP043612.1"/>
</dbReference>
<evidence type="ECO:0000259" key="1">
    <source>
        <dbReference type="PROSITE" id="PS50042"/>
    </source>
</evidence>
<gene>
    <name evidence="2" type="ORF">SAMN06265220_103541</name>
</gene>